<reference evidence="3 4" key="1">
    <citation type="submission" date="2023-07" db="EMBL/GenBank/DDBJ databases">
        <title>Paenibacillus sp. JX-17 nov. isolated from soil.</title>
        <authorList>
            <person name="Wan Y."/>
            <person name="Liu B."/>
        </authorList>
    </citation>
    <scope>NUCLEOTIDE SEQUENCE [LARGE SCALE GENOMIC DNA]</scope>
    <source>
        <strain evidence="3 4">JX-17</strain>
    </source>
</reference>
<evidence type="ECO:0000256" key="2">
    <source>
        <dbReference type="SAM" id="Phobius"/>
    </source>
</evidence>
<feature type="compositionally biased region" description="Basic and acidic residues" evidence="1">
    <location>
        <begin position="415"/>
        <end position="436"/>
    </location>
</feature>
<evidence type="ECO:0000313" key="3">
    <source>
        <dbReference type="EMBL" id="MDO7907298.1"/>
    </source>
</evidence>
<evidence type="ECO:0000313" key="4">
    <source>
        <dbReference type="Proteomes" id="UP001240171"/>
    </source>
</evidence>
<keyword evidence="2" id="KW-1133">Transmembrane helix</keyword>
<dbReference type="EMBL" id="JAUQTB010000006">
    <property type="protein sequence ID" value="MDO7907298.1"/>
    <property type="molecule type" value="Genomic_DNA"/>
</dbReference>
<dbReference type="Proteomes" id="UP001240171">
    <property type="component" value="Unassembled WGS sequence"/>
</dbReference>
<name>A0ABT9CFF0_9BACL</name>
<feature type="region of interest" description="Disordered" evidence="1">
    <location>
        <begin position="408"/>
        <end position="438"/>
    </location>
</feature>
<accession>A0ABT9CFF0</accession>
<proteinExistence type="predicted"/>
<feature type="transmembrane region" description="Helical" evidence="2">
    <location>
        <begin position="12"/>
        <end position="31"/>
    </location>
</feature>
<sequence>MNGRKTSEDGAVTPFLILVFAVIFAFVAVFADTARIAALHVQTDRLTHAAVRSVMSSFDPVLQQQYALFALGEGAGQEIMTKVLNDSDQLNTRDGNISILTGQVDSSTLTKDRKLGRYMIFNHQVQEEMKYKAPVDFAFEILDRFKPLSRDMKEASHTVDLMKKLQKLYDEREQKLDEALENRRKAASGISKIPGLLGNDSAEVIGDQRLGGSIRSAADSAAMYEDYQLKVNEDALREPKDKQYNDELQRYRLGTGIILTRIQQESQQAVKEHAELLAKSRSLIHEASMLNEQMKGVIEESRQRNANQGYDTVGSASTPNQKASSSEGTAGQSRARAEELLLPESIFIMLETGISEQEKDHAANGQLLMSARSSMQSAVSAGTTSAEYKQSVRSAYHAVKTYEQRYLDSGSSNEINREQEALEERRGSDKERKSLEKQAGAKLKQAYQVLDMLRKGQESSAQFEQLKQYYEESLAYNQSSNEEVSAGTAASDPYEAGGNAMQGMDGMYAAAASLMGQLSDEFFQNEYALMYFNHVDFGKLGGLSAGSGGFKGQMAEVLGDQLLVNNQEVEYILYGLHNPTGNLAAAYGEIFGMRLAIRTMEGLIKNSSKGNPLLVLAAAVLYGVEKAIEDMVELAQKGAIQLSEYVPVRMTYADHLRLFLMLHSHNEHKMSRMLALIRLNTGINPAERDTYASGEVKRGMRLWFLPGVMGTLGIGTGSGGVYENGRYYVTKQADFSY</sequence>
<keyword evidence="2" id="KW-0472">Membrane</keyword>
<dbReference type="RefSeq" id="WP_305024496.1">
    <property type="nucleotide sequence ID" value="NZ_JAUQTB010000006.1"/>
</dbReference>
<gene>
    <name evidence="3" type="ORF">Q5741_12865</name>
</gene>
<comment type="caution">
    <text evidence="3">The sequence shown here is derived from an EMBL/GenBank/DDBJ whole genome shotgun (WGS) entry which is preliminary data.</text>
</comment>
<feature type="compositionally biased region" description="Polar residues" evidence="1">
    <location>
        <begin position="304"/>
        <end position="332"/>
    </location>
</feature>
<organism evidence="3 4">
    <name type="scientific">Paenibacillus lacisoli</name>
    <dbReference type="NCBI Taxonomy" id="3064525"/>
    <lineage>
        <taxon>Bacteria</taxon>
        <taxon>Bacillati</taxon>
        <taxon>Bacillota</taxon>
        <taxon>Bacilli</taxon>
        <taxon>Bacillales</taxon>
        <taxon>Paenibacillaceae</taxon>
        <taxon>Paenibacillus</taxon>
    </lineage>
</organism>
<keyword evidence="2" id="KW-0812">Transmembrane</keyword>
<keyword evidence="4" id="KW-1185">Reference proteome</keyword>
<protein>
    <submittedName>
        <fullName evidence="3">DUF5702 domain-containing protein</fullName>
    </submittedName>
</protein>
<evidence type="ECO:0000256" key="1">
    <source>
        <dbReference type="SAM" id="MobiDB-lite"/>
    </source>
</evidence>
<feature type="region of interest" description="Disordered" evidence="1">
    <location>
        <begin position="302"/>
        <end position="334"/>
    </location>
</feature>